<dbReference type="EMBL" id="LR828257">
    <property type="protein sequence ID" value="CAD0307520.1"/>
    <property type="molecule type" value="Genomic_DNA"/>
</dbReference>
<keyword evidence="5" id="KW-1185">Reference proteome</keyword>
<evidence type="ECO:0000256" key="1">
    <source>
        <dbReference type="SAM" id="MobiDB-lite"/>
    </source>
</evidence>
<evidence type="ECO:0000313" key="5">
    <source>
        <dbReference type="Proteomes" id="UP000515406"/>
    </source>
</evidence>
<evidence type="ECO:0000313" key="4">
    <source>
        <dbReference type="EMBL" id="MDV7247807.1"/>
    </source>
</evidence>
<evidence type="ECO:0008006" key="7">
    <source>
        <dbReference type="Google" id="ProtNLM"/>
    </source>
</evidence>
<dbReference type="Proteomes" id="UP000515406">
    <property type="component" value="Chromosome"/>
</dbReference>
<evidence type="ECO:0000256" key="2">
    <source>
        <dbReference type="SAM" id="SignalP"/>
    </source>
</evidence>
<gene>
    <name evidence="3" type="ORF">CFBP498_08080</name>
    <name evidence="4" type="ORF">R4K57_05105</name>
</gene>
<reference evidence="3 5" key="1">
    <citation type="submission" date="2020-07" db="EMBL/GenBank/DDBJ databases">
        <authorList>
            <person name="Pothier F. J."/>
        </authorList>
    </citation>
    <scope>NUCLEOTIDE SEQUENCE [LARGE SCALE GENOMIC DNA]</scope>
    <source>
        <strain evidence="3 5">CFBP 498</strain>
    </source>
</reference>
<evidence type="ECO:0000313" key="3">
    <source>
        <dbReference type="EMBL" id="CAD0307520.1"/>
    </source>
</evidence>
<sequence length="52" mass="5270">MRHPLALAGLACMALGFSVPGCSATQTGANTMTNDASGNVAARKTPAPARRR</sequence>
<dbReference type="EMBL" id="JAWMQI010000012">
    <property type="protein sequence ID" value="MDV7247807.1"/>
    <property type="molecule type" value="Genomic_DNA"/>
</dbReference>
<feature type="compositionally biased region" description="Low complexity" evidence="1">
    <location>
        <begin position="41"/>
        <end position="52"/>
    </location>
</feature>
<feature type="signal peptide" evidence="2">
    <location>
        <begin position="1"/>
        <end position="24"/>
    </location>
</feature>
<organism evidence="3 5">
    <name type="scientific">Xanthomonas hortorum pv. vitians</name>
    <dbReference type="NCBI Taxonomy" id="83224"/>
    <lineage>
        <taxon>Bacteria</taxon>
        <taxon>Pseudomonadati</taxon>
        <taxon>Pseudomonadota</taxon>
        <taxon>Gammaproteobacteria</taxon>
        <taxon>Lysobacterales</taxon>
        <taxon>Lysobacteraceae</taxon>
        <taxon>Xanthomonas</taxon>
    </lineage>
</organism>
<dbReference type="RefSeq" id="WP_174555963.1">
    <property type="nucleotide sequence ID" value="NZ_CP060399.1"/>
</dbReference>
<dbReference type="Proteomes" id="UP001187425">
    <property type="component" value="Unassembled WGS sequence"/>
</dbReference>
<reference evidence="4 6" key="2">
    <citation type="submission" date="2023-10" db="EMBL/GenBank/DDBJ databases">
        <title>A new tool for lettuce pathogen research.</title>
        <authorList>
            <person name="Horton K.N."/>
            <person name="Cseke L.J."/>
            <person name="Badiwe M."/>
            <person name="Tesfaye D."/>
            <person name="Klein A."/>
            <person name="Su J."/>
            <person name="Potnis N."/>
            <person name="Gassmann W."/>
        </authorList>
    </citation>
    <scope>NUCLEOTIDE SEQUENCE [LARGE SCALE GENOMIC DNA]</scope>
    <source>
        <strain evidence="4 6">JSKH1901</strain>
    </source>
</reference>
<evidence type="ECO:0000313" key="6">
    <source>
        <dbReference type="Proteomes" id="UP001187425"/>
    </source>
</evidence>
<name>A0A6V7BYZ2_9XANT</name>
<dbReference type="GeneID" id="63509636"/>
<proteinExistence type="predicted"/>
<dbReference type="AlphaFoldDB" id="A0A6V7BYZ2"/>
<keyword evidence="2" id="KW-0732">Signal</keyword>
<accession>A0A6V7BYZ2</accession>
<protein>
    <recommendedName>
        <fullName evidence="7">Secreted protein</fullName>
    </recommendedName>
</protein>
<dbReference type="EMBL" id="LR828257">
    <property type="protein sequence ID" value="CAD0307513.1"/>
    <property type="molecule type" value="Genomic_DNA"/>
</dbReference>
<feature type="chain" id="PRO_5044655532" description="Secreted protein" evidence="2">
    <location>
        <begin position="25"/>
        <end position="52"/>
    </location>
</feature>
<feature type="region of interest" description="Disordered" evidence="1">
    <location>
        <begin position="30"/>
        <end position="52"/>
    </location>
</feature>